<sequence>MNTKIATFHIGLVASTKHREQSPTKRLKSSSENQSHKGSAHIDHAINPYYPNLRIPLSNIDPQITVILQVKIKENMYLTFVVG</sequence>
<dbReference type="EMBL" id="CAJVQB010000114">
    <property type="protein sequence ID" value="CAG8468253.1"/>
    <property type="molecule type" value="Genomic_DNA"/>
</dbReference>
<evidence type="ECO:0000313" key="2">
    <source>
        <dbReference type="EMBL" id="CAG8468253.1"/>
    </source>
</evidence>
<comment type="caution">
    <text evidence="2">The sequence shown here is derived from an EMBL/GenBank/DDBJ whole genome shotgun (WGS) entry which is preliminary data.</text>
</comment>
<accession>A0ABM8VX36</accession>
<keyword evidence="3" id="KW-1185">Reference proteome</keyword>
<protein>
    <submittedName>
        <fullName evidence="2">13227_t:CDS:1</fullName>
    </submittedName>
</protein>
<name>A0ABM8VX36_GIGMA</name>
<evidence type="ECO:0000256" key="1">
    <source>
        <dbReference type="SAM" id="MobiDB-lite"/>
    </source>
</evidence>
<evidence type="ECO:0000313" key="3">
    <source>
        <dbReference type="Proteomes" id="UP000789901"/>
    </source>
</evidence>
<dbReference type="Proteomes" id="UP000789901">
    <property type="component" value="Unassembled WGS sequence"/>
</dbReference>
<reference evidence="2 3" key="1">
    <citation type="submission" date="2021-06" db="EMBL/GenBank/DDBJ databases">
        <authorList>
            <person name="Kallberg Y."/>
            <person name="Tangrot J."/>
            <person name="Rosling A."/>
        </authorList>
    </citation>
    <scope>NUCLEOTIDE SEQUENCE [LARGE SCALE GENOMIC DNA]</scope>
    <source>
        <strain evidence="2 3">120-4 pot B 10/14</strain>
    </source>
</reference>
<organism evidence="2 3">
    <name type="scientific">Gigaspora margarita</name>
    <dbReference type="NCBI Taxonomy" id="4874"/>
    <lineage>
        <taxon>Eukaryota</taxon>
        <taxon>Fungi</taxon>
        <taxon>Fungi incertae sedis</taxon>
        <taxon>Mucoromycota</taxon>
        <taxon>Glomeromycotina</taxon>
        <taxon>Glomeromycetes</taxon>
        <taxon>Diversisporales</taxon>
        <taxon>Gigasporaceae</taxon>
        <taxon>Gigaspora</taxon>
    </lineage>
</organism>
<feature type="region of interest" description="Disordered" evidence="1">
    <location>
        <begin position="16"/>
        <end position="43"/>
    </location>
</feature>
<gene>
    <name evidence="2" type="ORF">GMARGA_LOCUS647</name>
</gene>
<proteinExistence type="predicted"/>